<dbReference type="Proteomes" id="UP000683559">
    <property type="component" value="Chromosome"/>
</dbReference>
<proteinExistence type="predicted"/>
<dbReference type="RefSeq" id="WP_217289175.1">
    <property type="nucleotide sequence ID" value="NZ_CP077683.1"/>
</dbReference>
<accession>A0ABX8LLR6</accession>
<sequence length="699" mass="76841">MRLIRELEVSRRNMGAYPQGHQVVDVSLTKALQSYAAFMGERDEVVFGVAGSALVFGGRTVDRSNLVIREFARVLYERGIGMLVLNRGLTKEELRRFIIILGSKREKIYGAGGIRAVWEKAGITSLAIREVRYDLFSASEEPLLQPGEAGNGSGDLWERFLVALKNGHTAGGALDEDLLDPELVAEALNRQAGQDASFDAANFTSVLLEAFARDEAAAPQARELTNRRFAGFVGKLNPAMRQQFLNAACVSKAIAAPDLEWIVRQLPAEAVLETLEEIGANQESIPPLVLQLLRQFSRIASPSAAPVTPEGGLPGRIRTILREHASEEYIPESYLQKLHKMMEPDQVPLVGSEGVRDLLETLDQASMEKATCEILLLFLKSGEGEGGELGGYARNLYDIGIFFLRTGDYLEFLKILREVVGGGVPTGVREDVMALFACEEFINEVLDGLETWGKPRFDEITEVIATVGAPFTEELLERLAESDSMSLRRFMMDRLVEIGPPAAPAIMKRLSDRRWYFLRNLIALIRRLELSDAEEKLRMLARHRDRRVAQEAFRALLEFGDFAAELSLVQDLESPNRQTQLAALEVAGMAGSANVLGALHAMLARPGLSAKDLQVKNLVVQALGEIGNPASLPLLEKLLTSVSLLRPNQLAKLKLEAVSSLRRYPAEMSRPLLKKLAAKKGALGRQAALLLRGAPGITS</sequence>
<dbReference type="Pfam" id="PF13646">
    <property type="entry name" value="HEAT_2"/>
    <property type="match status" value="1"/>
</dbReference>
<evidence type="ECO:0000313" key="1">
    <source>
        <dbReference type="EMBL" id="QXE92627.1"/>
    </source>
</evidence>
<organism evidence="1 2">
    <name type="scientific">Geomonas subterranea</name>
    <dbReference type="NCBI Taxonomy" id="2847989"/>
    <lineage>
        <taxon>Bacteria</taxon>
        <taxon>Pseudomonadati</taxon>
        <taxon>Thermodesulfobacteriota</taxon>
        <taxon>Desulfuromonadia</taxon>
        <taxon>Geobacterales</taxon>
        <taxon>Geobacteraceae</taxon>
        <taxon>Geomonas</taxon>
    </lineage>
</organism>
<protein>
    <recommendedName>
        <fullName evidence="3">HEAT repeat domain-containing protein</fullName>
    </recommendedName>
</protein>
<dbReference type="InterPro" id="IPR004155">
    <property type="entry name" value="PBS_lyase_HEAT"/>
</dbReference>
<evidence type="ECO:0000313" key="2">
    <source>
        <dbReference type="Proteomes" id="UP000683559"/>
    </source>
</evidence>
<keyword evidence="2" id="KW-1185">Reference proteome</keyword>
<evidence type="ECO:0008006" key="3">
    <source>
        <dbReference type="Google" id="ProtNLM"/>
    </source>
</evidence>
<dbReference type="SMART" id="SM00567">
    <property type="entry name" value="EZ_HEAT"/>
    <property type="match status" value="3"/>
</dbReference>
<name>A0ABX8LLR6_9BACT</name>
<reference evidence="1 2" key="1">
    <citation type="submission" date="2021-06" db="EMBL/GenBank/DDBJ databases">
        <title>Gemonas diversity in paddy soil.</title>
        <authorList>
            <person name="Liu G."/>
        </authorList>
    </citation>
    <scope>NUCLEOTIDE SEQUENCE [LARGE SCALE GENOMIC DNA]</scope>
    <source>
        <strain evidence="1 2">RG2</strain>
    </source>
</reference>
<dbReference type="EMBL" id="CP077683">
    <property type="protein sequence ID" value="QXE92627.1"/>
    <property type="molecule type" value="Genomic_DNA"/>
</dbReference>
<gene>
    <name evidence="1" type="ORF">KP001_08960</name>
</gene>